<organism evidence="3 4">
    <name type="scientific">Pseudonocardia ammonioxydans</name>
    <dbReference type="NCBI Taxonomy" id="260086"/>
    <lineage>
        <taxon>Bacteria</taxon>
        <taxon>Bacillati</taxon>
        <taxon>Actinomycetota</taxon>
        <taxon>Actinomycetes</taxon>
        <taxon>Pseudonocardiales</taxon>
        <taxon>Pseudonocardiaceae</taxon>
        <taxon>Pseudonocardia</taxon>
    </lineage>
</organism>
<keyword evidence="4" id="KW-1185">Reference proteome</keyword>
<proteinExistence type="predicted"/>
<dbReference type="AlphaFoldDB" id="A0A1I4Z7K4"/>
<dbReference type="EMBL" id="FOUY01000014">
    <property type="protein sequence ID" value="SFN46265.1"/>
    <property type="molecule type" value="Genomic_DNA"/>
</dbReference>
<dbReference type="Pfam" id="PF13466">
    <property type="entry name" value="STAS_2"/>
    <property type="match status" value="1"/>
</dbReference>
<accession>A0A1I4Z7K4</accession>
<dbReference type="InterPro" id="IPR002645">
    <property type="entry name" value="STAS_dom"/>
</dbReference>
<feature type="compositionally biased region" description="Basic residues" evidence="1">
    <location>
        <begin position="19"/>
        <end position="34"/>
    </location>
</feature>
<sequence length="167" mass="18358">MCAMPSPTPRDGRPYGVSHPRRRARTAMRPRRRTGPSGSPRPDPDDLGPPMTAGTLCVTAEPRPGHRVRLRCLGSIDHEAGPELSRYIQHWVEVSCCVVLDLSGVDRLDASGLSALMIGLHHAERRDGHLRLGRRPSPAADRLLARSGVRTVFEDADAARPCPHRCR</sequence>
<feature type="region of interest" description="Disordered" evidence="1">
    <location>
        <begin position="1"/>
        <end position="54"/>
    </location>
</feature>
<dbReference type="InterPro" id="IPR036513">
    <property type="entry name" value="STAS_dom_sf"/>
</dbReference>
<dbReference type="STRING" id="260086.SAMN05216207_1014149"/>
<dbReference type="Gene3D" id="3.30.750.24">
    <property type="entry name" value="STAS domain"/>
    <property type="match status" value="1"/>
</dbReference>
<reference evidence="3 4" key="1">
    <citation type="submission" date="2016-10" db="EMBL/GenBank/DDBJ databases">
        <authorList>
            <person name="de Groot N.N."/>
        </authorList>
    </citation>
    <scope>NUCLEOTIDE SEQUENCE [LARGE SCALE GENOMIC DNA]</scope>
    <source>
        <strain evidence="3 4">CGMCC 4.1877</strain>
    </source>
</reference>
<dbReference type="InterPro" id="IPR058548">
    <property type="entry name" value="MlaB-like_STAS"/>
</dbReference>
<evidence type="ECO:0000256" key="1">
    <source>
        <dbReference type="SAM" id="MobiDB-lite"/>
    </source>
</evidence>
<name>A0A1I4Z7K4_PSUAM</name>
<dbReference type="CDD" id="cd07043">
    <property type="entry name" value="STAS_anti-anti-sigma_factors"/>
    <property type="match status" value="1"/>
</dbReference>
<protein>
    <submittedName>
        <fullName evidence="3">Anti-anti-sigma factor</fullName>
    </submittedName>
</protein>
<dbReference type="Proteomes" id="UP000199614">
    <property type="component" value="Unassembled WGS sequence"/>
</dbReference>
<evidence type="ECO:0000313" key="3">
    <source>
        <dbReference type="EMBL" id="SFN46265.1"/>
    </source>
</evidence>
<dbReference type="PROSITE" id="PS50801">
    <property type="entry name" value="STAS"/>
    <property type="match status" value="1"/>
</dbReference>
<evidence type="ECO:0000259" key="2">
    <source>
        <dbReference type="PROSITE" id="PS50801"/>
    </source>
</evidence>
<gene>
    <name evidence="3" type="ORF">SAMN05216207_1014149</name>
</gene>
<dbReference type="SUPFAM" id="SSF52091">
    <property type="entry name" value="SpoIIaa-like"/>
    <property type="match status" value="1"/>
</dbReference>
<evidence type="ECO:0000313" key="4">
    <source>
        <dbReference type="Proteomes" id="UP000199614"/>
    </source>
</evidence>
<feature type="domain" description="STAS" evidence="2">
    <location>
        <begin position="70"/>
        <end position="149"/>
    </location>
</feature>
<dbReference type="OrthoDB" id="3428850at2"/>